<feature type="repeat" description="Solcar" evidence="8">
    <location>
        <begin position="25"/>
        <end position="114"/>
    </location>
</feature>
<dbReference type="PANTHER" id="PTHR45667">
    <property type="entry name" value="S-ADENOSYLMETHIONINE MITOCHONDRIAL CARRIER PROTEIN"/>
    <property type="match status" value="1"/>
</dbReference>
<dbReference type="InterPro" id="IPR018108">
    <property type="entry name" value="MCP_transmembrane"/>
</dbReference>
<gene>
    <name evidence="10" type="ORF">SASPL_138658</name>
</gene>
<keyword evidence="7 8" id="KW-0472">Membrane</keyword>
<dbReference type="Proteomes" id="UP000298416">
    <property type="component" value="Unassembled WGS sequence"/>
</dbReference>
<organism evidence="10">
    <name type="scientific">Salvia splendens</name>
    <name type="common">Scarlet sage</name>
    <dbReference type="NCBI Taxonomy" id="180675"/>
    <lineage>
        <taxon>Eukaryota</taxon>
        <taxon>Viridiplantae</taxon>
        <taxon>Streptophyta</taxon>
        <taxon>Embryophyta</taxon>
        <taxon>Tracheophyta</taxon>
        <taxon>Spermatophyta</taxon>
        <taxon>Magnoliopsida</taxon>
        <taxon>eudicotyledons</taxon>
        <taxon>Gunneridae</taxon>
        <taxon>Pentapetalae</taxon>
        <taxon>asterids</taxon>
        <taxon>lamiids</taxon>
        <taxon>Lamiales</taxon>
        <taxon>Lamiaceae</taxon>
        <taxon>Nepetoideae</taxon>
        <taxon>Mentheae</taxon>
        <taxon>Salviinae</taxon>
        <taxon>Salvia</taxon>
        <taxon>Salvia subgen. Calosphace</taxon>
        <taxon>core Calosphace</taxon>
    </lineage>
</organism>
<dbReference type="PROSITE" id="PS50920">
    <property type="entry name" value="SOLCAR"/>
    <property type="match status" value="2"/>
</dbReference>
<keyword evidence="3 9" id="KW-0813">Transport</keyword>
<evidence type="ECO:0000256" key="5">
    <source>
        <dbReference type="ARBA" id="ARBA00022737"/>
    </source>
</evidence>
<evidence type="ECO:0000256" key="4">
    <source>
        <dbReference type="ARBA" id="ARBA00022692"/>
    </source>
</evidence>
<accession>A0A8X8WXC5</accession>
<comment type="caution">
    <text evidence="10">The sequence shown here is derived from an EMBL/GenBank/DDBJ whole genome shotgun (WGS) entry which is preliminary data.</text>
</comment>
<reference evidence="10" key="2">
    <citation type="submission" date="2020-08" db="EMBL/GenBank/DDBJ databases">
        <title>Plant Genome Project.</title>
        <authorList>
            <person name="Zhang R.-G."/>
        </authorList>
    </citation>
    <scope>NUCLEOTIDE SEQUENCE</scope>
    <source>
        <strain evidence="10">Huo1</strain>
        <tissue evidence="10">Leaf</tissue>
    </source>
</reference>
<comment type="subcellular location">
    <subcellularLocation>
        <location evidence="1">Membrane</location>
        <topology evidence="1">Multi-pass membrane protein</topology>
    </subcellularLocation>
</comment>
<keyword evidence="11" id="KW-1185">Reference proteome</keyword>
<sequence>MAIDHSTISENGKPLTLSRNNHSQFFVWREFLWGAIAGAFGEGMMHPVDTIKTRMQSQAIFSGSKNQKSAMQMVRAVWATDGLAGLYRGIAPGVMGSLATGATYFGVIESTKNWMDETYPGVGGHWAHFLAGAIGDTLGSIIYVPCEVMKQRMQVQGSKKYWTSVLVKEGSQEKLGMPTYGYYPGMFQAGHSIWKEQGLRGLYAGTGVSTILFLS</sequence>
<evidence type="ECO:0000256" key="3">
    <source>
        <dbReference type="ARBA" id="ARBA00022448"/>
    </source>
</evidence>
<feature type="repeat" description="Solcar" evidence="8">
    <location>
        <begin position="123"/>
        <end position="215"/>
    </location>
</feature>
<protein>
    <submittedName>
        <fullName evidence="10">Uncharacterized protein</fullName>
    </submittedName>
</protein>
<comment type="similarity">
    <text evidence="2 9">Belongs to the mitochondrial carrier (TC 2.A.29) family.</text>
</comment>
<dbReference type="Pfam" id="PF00153">
    <property type="entry name" value="Mito_carr"/>
    <property type="match status" value="2"/>
</dbReference>
<evidence type="ECO:0000313" key="10">
    <source>
        <dbReference type="EMBL" id="KAG6401793.1"/>
    </source>
</evidence>
<dbReference type="EMBL" id="PNBA02000014">
    <property type="protein sequence ID" value="KAG6401793.1"/>
    <property type="molecule type" value="Genomic_DNA"/>
</dbReference>
<dbReference type="SUPFAM" id="SSF103506">
    <property type="entry name" value="Mitochondrial carrier"/>
    <property type="match status" value="1"/>
</dbReference>
<keyword evidence="5" id="KW-0677">Repeat</keyword>
<dbReference type="FunFam" id="1.50.40.10:FF:000113">
    <property type="entry name" value="Mitochondrial substrate carrier family protein"/>
    <property type="match status" value="1"/>
</dbReference>
<evidence type="ECO:0000313" key="11">
    <source>
        <dbReference type="Proteomes" id="UP000298416"/>
    </source>
</evidence>
<dbReference type="AlphaFoldDB" id="A0A8X8WXC5"/>
<proteinExistence type="inferred from homology"/>
<evidence type="ECO:0000256" key="7">
    <source>
        <dbReference type="ARBA" id="ARBA00023136"/>
    </source>
</evidence>
<dbReference type="GO" id="GO:0016020">
    <property type="term" value="C:membrane"/>
    <property type="evidence" value="ECO:0007669"/>
    <property type="project" value="UniProtKB-SubCell"/>
</dbReference>
<evidence type="ECO:0000256" key="6">
    <source>
        <dbReference type="ARBA" id="ARBA00022989"/>
    </source>
</evidence>
<evidence type="ECO:0000256" key="2">
    <source>
        <dbReference type="ARBA" id="ARBA00006375"/>
    </source>
</evidence>
<dbReference type="InterPro" id="IPR023395">
    <property type="entry name" value="MCP_dom_sf"/>
</dbReference>
<reference evidence="10" key="1">
    <citation type="submission" date="2018-01" db="EMBL/GenBank/DDBJ databases">
        <authorList>
            <person name="Mao J.F."/>
        </authorList>
    </citation>
    <scope>NUCLEOTIDE SEQUENCE</scope>
    <source>
        <strain evidence="10">Huo1</strain>
        <tissue evidence="10">Leaf</tissue>
    </source>
</reference>
<evidence type="ECO:0000256" key="1">
    <source>
        <dbReference type="ARBA" id="ARBA00004141"/>
    </source>
</evidence>
<name>A0A8X8WXC5_SALSN</name>
<keyword evidence="6" id="KW-1133">Transmembrane helix</keyword>
<evidence type="ECO:0000256" key="9">
    <source>
        <dbReference type="RuleBase" id="RU000488"/>
    </source>
</evidence>
<evidence type="ECO:0000256" key="8">
    <source>
        <dbReference type="PROSITE-ProRule" id="PRU00282"/>
    </source>
</evidence>
<dbReference type="Gene3D" id="1.50.40.10">
    <property type="entry name" value="Mitochondrial carrier domain"/>
    <property type="match status" value="1"/>
</dbReference>
<keyword evidence="4 8" id="KW-0812">Transmembrane</keyword>